<dbReference type="EMBL" id="JACHMM010000001">
    <property type="protein sequence ID" value="MBB5791960.1"/>
    <property type="molecule type" value="Genomic_DNA"/>
</dbReference>
<evidence type="ECO:0000256" key="1">
    <source>
        <dbReference type="ARBA" id="ARBA00004651"/>
    </source>
</evidence>
<keyword evidence="5 8" id="KW-1133">Transmembrane helix</keyword>
<organism evidence="9 10">
    <name type="scientific">Jiangella mangrovi</name>
    <dbReference type="NCBI Taxonomy" id="1524084"/>
    <lineage>
        <taxon>Bacteria</taxon>
        <taxon>Bacillati</taxon>
        <taxon>Actinomycetota</taxon>
        <taxon>Actinomycetes</taxon>
        <taxon>Jiangellales</taxon>
        <taxon>Jiangellaceae</taxon>
        <taxon>Jiangella</taxon>
    </lineage>
</organism>
<name>A0A7W9GXP7_9ACTN</name>
<dbReference type="InterPro" id="IPR000390">
    <property type="entry name" value="Small_drug/metabolite_transptr"/>
</dbReference>
<dbReference type="Gene3D" id="1.10.3730.20">
    <property type="match status" value="1"/>
</dbReference>
<dbReference type="Pfam" id="PF00893">
    <property type="entry name" value="Multi_Drug_Res"/>
    <property type="match status" value="1"/>
</dbReference>
<dbReference type="AlphaFoldDB" id="A0A7W9GXP7"/>
<dbReference type="GO" id="GO:0022857">
    <property type="term" value="F:transmembrane transporter activity"/>
    <property type="evidence" value="ECO:0007669"/>
    <property type="project" value="InterPro"/>
</dbReference>
<evidence type="ECO:0000313" key="10">
    <source>
        <dbReference type="Proteomes" id="UP000542813"/>
    </source>
</evidence>
<feature type="transmembrane region" description="Helical" evidence="8">
    <location>
        <begin position="7"/>
        <end position="25"/>
    </location>
</feature>
<dbReference type="InterPro" id="IPR037185">
    <property type="entry name" value="EmrE-like"/>
</dbReference>
<evidence type="ECO:0000256" key="6">
    <source>
        <dbReference type="ARBA" id="ARBA00023136"/>
    </source>
</evidence>
<keyword evidence="2" id="KW-0813">Transport</keyword>
<protein>
    <submittedName>
        <fullName evidence="9">Quaternary ammonium compound-resistance protein SugE</fullName>
    </submittedName>
</protein>
<keyword evidence="10" id="KW-1185">Reference proteome</keyword>
<evidence type="ECO:0000256" key="5">
    <source>
        <dbReference type="ARBA" id="ARBA00022989"/>
    </source>
</evidence>
<reference evidence="9 10" key="1">
    <citation type="submission" date="2020-08" db="EMBL/GenBank/DDBJ databases">
        <title>Sequencing the genomes of 1000 actinobacteria strains.</title>
        <authorList>
            <person name="Klenk H.-P."/>
        </authorList>
    </citation>
    <scope>NUCLEOTIDE SEQUENCE [LARGE SCALE GENOMIC DNA]</scope>
    <source>
        <strain evidence="9 10">DSM 102122</strain>
    </source>
</reference>
<dbReference type="PANTHER" id="PTHR30561">
    <property type="entry name" value="SMR FAMILY PROTON-DEPENDENT DRUG EFFLUX TRANSPORTER SUGE"/>
    <property type="match status" value="1"/>
</dbReference>
<accession>A0A7W9GXP7</accession>
<comment type="similarity">
    <text evidence="7">Belongs to the drug/metabolite transporter (DMT) superfamily. Small multidrug resistance (SMR) (TC 2.A.7.1) family.</text>
</comment>
<feature type="transmembrane region" description="Helical" evidence="8">
    <location>
        <begin position="89"/>
        <end position="108"/>
    </location>
</feature>
<gene>
    <name evidence="9" type="ORF">HD601_006535</name>
</gene>
<dbReference type="Proteomes" id="UP000542813">
    <property type="component" value="Unassembled WGS sequence"/>
</dbReference>
<comment type="caution">
    <text evidence="9">The sequence shown here is derived from an EMBL/GenBank/DDBJ whole genome shotgun (WGS) entry which is preliminary data.</text>
</comment>
<keyword evidence="4 7" id="KW-0812">Transmembrane</keyword>
<feature type="transmembrane region" description="Helical" evidence="8">
    <location>
        <begin position="62"/>
        <end position="83"/>
    </location>
</feature>
<evidence type="ECO:0000256" key="2">
    <source>
        <dbReference type="ARBA" id="ARBA00022448"/>
    </source>
</evidence>
<evidence type="ECO:0000256" key="8">
    <source>
        <dbReference type="SAM" id="Phobius"/>
    </source>
</evidence>
<dbReference type="PANTHER" id="PTHR30561:SF21">
    <property type="entry name" value="MOLECULAR CHAPERONE"/>
    <property type="match status" value="1"/>
</dbReference>
<comment type="subcellular location">
    <subcellularLocation>
        <location evidence="1 7">Cell membrane</location>
        <topology evidence="1 7">Multi-pass membrane protein</topology>
    </subcellularLocation>
</comment>
<keyword evidence="3" id="KW-1003">Cell membrane</keyword>
<evidence type="ECO:0000256" key="4">
    <source>
        <dbReference type="ARBA" id="ARBA00022692"/>
    </source>
</evidence>
<evidence type="ECO:0000256" key="3">
    <source>
        <dbReference type="ARBA" id="ARBA00022475"/>
    </source>
</evidence>
<evidence type="ECO:0000313" key="9">
    <source>
        <dbReference type="EMBL" id="MBB5791960.1"/>
    </source>
</evidence>
<dbReference type="FunFam" id="1.10.3730.20:FF:000001">
    <property type="entry name" value="Quaternary ammonium compound resistance transporter SugE"/>
    <property type="match status" value="1"/>
</dbReference>
<evidence type="ECO:0000256" key="7">
    <source>
        <dbReference type="RuleBase" id="RU003942"/>
    </source>
</evidence>
<keyword evidence="6 8" id="KW-0472">Membrane</keyword>
<proteinExistence type="inferred from homology"/>
<feature type="transmembrane region" description="Helical" evidence="8">
    <location>
        <begin position="37"/>
        <end position="55"/>
    </location>
</feature>
<sequence>MLEDIMAWLYVIVGGLFETAFAVSLKESHGFTRLWPTLSFAVSVTVSMLLLGLGLRELPVGTAYAVWTGIGAAGTAIVGMLFFEDPATFLRIAAIGLIVCGVILLNLAGGGAH</sequence>
<dbReference type="GO" id="GO:0005886">
    <property type="term" value="C:plasma membrane"/>
    <property type="evidence" value="ECO:0007669"/>
    <property type="project" value="UniProtKB-SubCell"/>
</dbReference>
<dbReference type="SUPFAM" id="SSF103481">
    <property type="entry name" value="Multidrug resistance efflux transporter EmrE"/>
    <property type="match status" value="1"/>
</dbReference>
<dbReference type="InterPro" id="IPR045324">
    <property type="entry name" value="Small_multidrug_res"/>
</dbReference>